<dbReference type="Proteomes" id="UP001226762">
    <property type="component" value="Unassembled WGS sequence"/>
</dbReference>
<dbReference type="AlphaFoldDB" id="A0AAE3WGM3"/>
<keyword evidence="6 9" id="KW-1133">Transmembrane helix</keyword>
<feature type="transmembrane region" description="Helical" evidence="9">
    <location>
        <begin position="195"/>
        <end position="217"/>
    </location>
</feature>
<keyword evidence="7 9" id="KW-0472">Membrane</keyword>
<name>A0AAE3WGM3_9RHOB</name>
<dbReference type="RefSeq" id="WP_306737469.1">
    <property type="nucleotide sequence ID" value="NZ_JANHAX010000007.1"/>
</dbReference>
<feature type="transmembrane region" description="Helical" evidence="9">
    <location>
        <begin position="480"/>
        <end position="500"/>
    </location>
</feature>
<dbReference type="PANTHER" id="PTHR42703">
    <property type="entry name" value="NADH DEHYDROGENASE"/>
    <property type="match status" value="1"/>
</dbReference>
<feature type="transmembrane region" description="Helical" evidence="9">
    <location>
        <begin position="268"/>
        <end position="290"/>
    </location>
</feature>
<gene>
    <name evidence="11" type="ORF">NO357_19875</name>
</gene>
<feature type="transmembrane region" description="Helical" evidence="9">
    <location>
        <begin position="105"/>
        <end position="124"/>
    </location>
</feature>
<keyword evidence="5 8" id="KW-0812">Transmembrane</keyword>
<comment type="subcellular location">
    <subcellularLocation>
        <location evidence="2">Cell membrane</location>
        <topology evidence="2">Multi-pass membrane protein</topology>
    </subcellularLocation>
    <subcellularLocation>
        <location evidence="8">Membrane</location>
        <topology evidence="8">Multi-pass membrane protein</topology>
    </subcellularLocation>
</comment>
<dbReference type="InterPro" id="IPR050586">
    <property type="entry name" value="CPA3_Na-H_Antiporter_D"/>
</dbReference>
<keyword evidence="4" id="KW-1003">Cell membrane</keyword>
<feature type="transmembrane region" description="Helical" evidence="9">
    <location>
        <begin position="439"/>
        <end position="460"/>
    </location>
</feature>
<proteinExistence type="inferred from homology"/>
<evidence type="ECO:0000313" key="12">
    <source>
        <dbReference type="Proteomes" id="UP001226762"/>
    </source>
</evidence>
<evidence type="ECO:0000256" key="5">
    <source>
        <dbReference type="ARBA" id="ARBA00022692"/>
    </source>
</evidence>
<dbReference type="EMBL" id="JANHAX010000007">
    <property type="protein sequence ID" value="MDQ2092168.1"/>
    <property type="molecule type" value="Genomic_DNA"/>
</dbReference>
<comment type="caution">
    <text evidence="11">The sequence shown here is derived from an EMBL/GenBank/DDBJ whole genome shotgun (WGS) entry which is preliminary data.</text>
</comment>
<evidence type="ECO:0000256" key="1">
    <source>
        <dbReference type="ARBA" id="ARBA00002378"/>
    </source>
</evidence>
<organism evidence="11 12">
    <name type="scientific">Marimonas arenosa</name>
    <dbReference type="NCBI Taxonomy" id="1795305"/>
    <lineage>
        <taxon>Bacteria</taxon>
        <taxon>Pseudomonadati</taxon>
        <taxon>Pseudomonadota</taxon>
        <taxon>Alphaproteobacteria</taxon>
        <taxon>Rhodobacterales</taxon>
        <taxon>Paracoccaceae</taxon>
        <taxon>Marimonas</taxon>
    </lineage>
</organism>
<evidence type="ECO:0000256" key="2">
    <source>
        <dbReference type="ARBA" id="ARBA00004651"/>
    </source>
</evidence>
<dbReference type="GO" id="GO:0008137">
    <property type="term" value="F:NADH dehydrogenase (ubiquinone) activity"/>
    <property type="evidence" value="ECO:0007669"/>
    <property type="project" value="InterPro"/>
</dbReference>
<feature type="transmembrane region" description="Helical" evidence="9">
    <location>
        <begin position="367"/>
        <end position="386"/>
    </location>
</feature>
<feature type="transmembrane region" description="Helical" evidence="9">
    <location>
        <begin position="237"/>
        <end position="256"/>
    </location>
</feature>
<evidence type="ECO:0000256" key="9">
    <source>
        <dbReference type="SAM" id="Phobius"/>
    </source>
</evidence>
<sequence>MAAGRATNAAEPGAAQDAGHAVEHVALTLADQLPMLLILVPLVAAPLIVLLGSRRLAWPLAYGAATASFVMAVFLLMRVIGGEVISYHIGGWAPPLGIEYRVDSANAFVLFLVTGIATVVLPYARTSVAAEVDGQHGTLFYAMFLLCFTGLLGVVITGDAFNVFVFLEISSLSTYVLIAAGAVRDRRALTAAYDYLIMGTIGATFFVIGLGLLYMATGTLNMADIAERIADQTGNRTVRAAFAFIVVGVGLKAAIYPLHLWLPNAYTYAPSAVTAFLAATATKVAIYVLMRFMFSVFQPLYLVEVKTLEFIIIPLALLAMFAASVIAIFQTDLKRLLAYSSLAQIGYMLLGIGFLSETGLTAAIAHLFNHGITKAALFMGVGALVLRFGNSYCDGVAGAGRTMPWTSAAMVIGGLSLIGVPGTAGFISKWVLVQGALEAGWWPVAMLIVLSSLLAVVYVWRMIETLYLQPAPERAAAGEAPLSMLVPMWLMALACIWFGLNTELTLGASLSAAKGFMAGSPGLILAGH</sequence>
<accession>A0AAE3WGM3</accession>
<dbReference type="InterPro" id="IPR003918">
    <property type="entry name" value="NADH_UbQ_OxRdtase"/>
</dbReference>
<reference evidence="11" key="2">
    <citation type="submission" date="2023-02" db="EMBL/GenBank/DDBJ databases">
        <title>'Rhodoalgimonas zhirmunskyi' gen. nov., isolated from a red alga.</title>
        <authorList>
            <person name="Nedashkovskaya O.I."/>
            <person name="Otstavnykh N.Y."/>
            <person name="Bystritskaya E.P."/>
            <person name="Balabanova L.A."/>
            <person name="Isaeva M.P."/>
        </authorList>
    </citation>
    <scope>NUCLEOTIDE SEQUENCE</scope>
    <source>
        <strain evidence="11">KCTC 52189</strain>
    </source>
</reference>
<evidence type="ECO:0000256" key="3">
    <source>
        <dbReference type="ARBA" id="ARBA00005346"/>
    </source>
</evidence>
<evidence type="ECO:0000256" key="4">
    <source>
        <dbReference type="ARBA" id="ARBA00022475"/>
    </source>
</evidence>
<dbReference type="GO" id="GO:0042773">
    <property type="term" value="P:ATP synthesis coupled electron transport"/>
    <property type="evidence" value="ECO:0007669"/>
    <property type="project" value="InterPro"/>
</dbReference>
<feature type="transmembrane region" description="Helical" evidence="9">
    <location>
        <begin position="136"/>
        <end position="157"/>
    </location>
</feature>
<keyword evidence="12" id="KW-1185">Reference proteome</keyword>
<feature type="transmembrane region" description="Helical" evidence="9">
    <location>
        <begin position="60"/>
        <end position="85"/>
    </location>
</feature>
<comment type="similarity">
    <text evidence="3">Belongs to the CPA3 antiporters (TC 2.A.63) subunit D family.</text>
</comment>
<evidence type="ECO:0000259" key="10">
    <source>
        <dbReference type="Pfam" id="PF00361"/>
    </source>
</evidence>
<reference evidence="11" key="1">
    <citation type="submission" date="2022-07" db="EMBL/GenBank/DDBJ databases">
        <authorList>
            <person name="Otstavnykh N."/>
            <person name="Isaeva M."/>
            <person name="Bystritskaya E."/>
        </authorList>
    </citation>
    <scope>NUCLEOTIDE SEQUENCE</scope>
    <source>
        <strain evidence="11">KCTC 52189</strain>
    </source>
</reference>
<feature type="transmembrane region" description="Helical" evidence="9">
    <location>
        <begin position="163"/>
        <end position="183"/>
    </location>
</feature>
<protein>
    <submittedName>
        <fullName evidence="11">Monovalent cation/H+ antiporter subunit D family protein</fullName>
    </submittedName>
</protein>
<evidence type="ECO:0000256" key="8">
    <source>
        <dbReference type="RuleBase" id="RU000320"/>
    </source>
</evidence>
<evidence type="ECO:0000313" key="11">
    <source>
        <dbReference type="EMBL" id="MDQ2092168.1"/>
    </source>
</evidence>
<evidence type="ECO:0000256" key="7">
    <source>
        <dbReference type="ARBA" id="ARBA00023136"/>
    </source>
</evidence>
<dbReference type="Pfam" id="PF00361">
    <property type="entry name" value="Proton_antipo_M"/>
    <property type="match status" value="1"/>
</dbReference>
<feature type="domain" description="NADH:quinone oxidoreductase/Mrp antiporter transmembrane" evidence="10">
    <location>
        <begin position="159"/>
        <end position="454"/>
    </location>
</feature>
<dbReference type="InterPro" id="IPR001750">
    <property type="entry name" value="ND/Mrp_TM"/>
</dbReference>
<feature type="transmembrane region" description="Helical" evidence="9">
    <location>
        <begin position="310"/>
        <end position="329"/>
    </location>
</feature>
<feature type="transmembrane region" description="Helical" evidence="9">
    <location>
        <begin position="407"/>
        <end position="427"/>
    </location>
</feature>
<feature type="transmembrane region" description="Helical" evidence="9">
    <location>
        <begin position="336"/>
        <end position="355"/>
    </location>
</feature>
<dbReference type="GO" id="GO:0005886">
    <property type="term" value="C:plasma membrane"/>
    <property type="evidence" value="ECO:0007669"/>
    <property type="project" value="UniProtKB-SubCell"/>
</dbReference>
<comment type="function">
    <text evidence="1">NDH-1 shuttles electrons from NADH, via FMN and iron-sulfur (Fe-S) centers, to quinones in the respiratory chain. The immediate electron acceptor for the enzyme in this species is believed to be ubiquinone. Couples the redox reaction to proton translocation (for every two electrons transferred, four hydrogen ions are translocated across the cytoplasmic membrane), and thus conserves the redox energy in a proton gradient.</text>
</comment>
<evidence type="ECO:0000256" key="6">
    <source>
        <dbReference type="ARBA" id="ARBA00022989"/>
    </source>
</evidence>
<dbReference type="PANTHER" id="PTHR42703:SF1">
    <property type="entry name" value="NA(+)_H(+) ANTIPORTER SUBUNIT D1"/>
    <property type="match status" value="1"/>
</dbReference>
<feature type="transmembrane region" description="Helical" evidence="9">
    <location>
        <begin position="33"/>
        <end position="53"/>
    </location>
</feature>
<dbReference type="PRINTS" id="PR01437">
    <property type="entry name" value="NUOXDRDTASE4"/>
</dbReference>